<reference evidence="1 2" key="1">
    <citation type="submission" date="2020-02" db="EMBL/GenBank/DDBJ databases">
        <title>Genome sequence of the type strain CGMCC 1.15528 of Mesorhizobium zhangyense.</title>
        <authorList>
            <person name="Gao J."/>
            <person name="Sun J."/>
        </authorList>
    </citation>
    <scope>NUCLEOTIDE SEQUENCE [LARGE SCALE GENOMIC DNA]</scope>
    <source>
        <strain evidence="1 2">CGMCC 1.15528</strain>
    </source>
</reference>
<dbReference type="SUPFAM" id="SSF52172">
    <property type="entry name" value="CheY-like"/>
    <property type="match status" value="1"/>
</dbReference>
<evidence type="ECO:0008006" key="3">
    <source>
        <dbReference type="Google" id="ProtNLM"/>
    </source>
</evidence>
<sequence length="118" mass="12554">MKQGGIILVVAPEGGLRRSYEFALQAGGFAVEVHASVSSAASRHGGDAICALVDEGALKGPDMRRDRLELLGIPVVLLVSGFGDMPSRLDGPGEILTKPLRGNELFDSIERLRKREAT</sequence>
<dbReference type="AlphaFoldDB" id="A0A7C9R8C5"/>
<dbReference type="RefSeq" id="WP_165119046.1">
    <property type="nucleotide sequence ID" value="NZ_JAAKZG010000006.1"/>
</dbReference>
<name>A0A7C9R8C5_9HYPH</name>
<dbReference type="Proteomes" id="UP000481252">
    <property type="component" value="Unassembled WGS sequence"/>
</dbReference>
<protein>
    <recommendedName>
        <fullName evidence="3">Response regulator</fullName>
    </recommendedName>
</protein>
<keyword evidence="2" id="KW-1185">Reference proteome</keyword>
<proteinExistence type="predicted"/>
<accession>A0A7C9R8C5</accession>
<organism evidence="1 2">
    <name type="scientific">Mesorhizobium zhangyense</name>
    <dbReference type="NCBI Taxonomy" id="1776730"/>
    <lineage>
        <taxon>Bacteria</taxon>
        <taxon>Pseudomonadati</taxon>
        <taxon>Pseudomonadota</taxon>
        <taxon>Alphaproteobacteria</taxon>
        <taxon>Hyphomicrobiales</taxon>
        <taxon>Phyllobacteriaceae</taxon>
        <taxon>Mesorhizobium</taxon>
    </lineage>
</organism>
<gene>
    <name evidence="1" type="ORF">G6N74_16545</name>
</gene>
<dbReference type="InterPro" id="IPR011006">
    <property type="entry name" value="CheY-like_superfamily"/>
</dbReference>
<comment type="caution">
    <text evidence="1">The sequence shown here is derived from an EMBL/GenBank/DDBJ whole genome shotgun (WGS) entry which is preliminary data.</text>
</comment>
<dbReference type="EMBL" id="JAAKZG010000006">
    <property type="protein sequence ID" value="NGN42680.1"/>
    <property type="molecule type" value="Genomic_DNA"/>
</dbReference>
<evidence type="ECO:0000313" key="2">
    <source>
        <dbReference type="Proteomes" id="UP000481252"/>
    </source>
</evidence>
<evidence type="ECO:0000313" key="1">
    <source>
        <dbReference type="EMBL" id="NGN42680.1"/>
    </source>
</evidence>